<sequence>MSSWPSKKGLGVQLSYGVDGSALYLPRVNQEYPFIFAKERNLGVNLHKVEYSTEKLNIDTKLHNNYDNVSGRNYGKNEEKIFGNEDELYISEELLKFFNKESSQFLSNLIYDPNIDGLMKISLVKIKKFDTSQAVIGYSSGITGNIANVSVLTNKKTKIVDKTTNKVYEILKPEFLKPFQIDVISTIKQIEFSRNYYEEELACPYMAIRTNDTVYILKIFLKNKKDEVNLELIGDLSSDSFHNEIFADLEFNPWDFTQFGIIDIRGNFGIYNIRERNLATLVKAKISDDETTTSIYNPEELSNFKKIKWSYDLNSIFLMDRSSIYSYNLKDFTMINLISANTWSKLLDFVNINDKLSILLTSKEIIVVDLSVLNKAQRLMSWKHFLNDKDPSLKISILQFNKQPDDFLVMIYSQTHSLVYCIKFGFRDGFIKCLNDPFPIILNNQDGSPLQSILTVPIDSVDDDIQFCALFEMSTDLEIFVSIYSTISNGSILSTNERIIEKEEEEIKRSISPITVEAGNVNNNSIVSGENSYLRISKTQLKALYSKLTENDDISRNSDDTTEEEEQQQEQDEEEGTSKIQKYAFNISSTLNNIIQSEDEETPFKTLFEISDEFPTNLRDFPELDSMIEQLIDHFKDLSFYNIDDLRIPNLISDVDGQYSIANIFNFLLKIWKGSSVDVSDSDLRKIGKISQFLGSSLVIFGKKSNDFLHQKQINTLSQKLPKELSRMVDDWGSEYTTDDLENSLDDNTQRSSIYTSSTLPSVKVAGRARTNTVGQKSSLIGGVYSQLASSQASDNDGSQRVVSTQIERGNFADRNKRTVLNKKKKKKKKGGFA</sequence>
<dbReference type="EMBL" id="KV454017">
    <property type="protein sequence ID" value="ODV93917.1"/>
    <property type="molecule type" value="Genomic_DNA"/>
</dbReference>
<evidence type="ECO:0000313" key="6">
    <source>
        <dbReference type="Proteomes" id="UP000094236"/>
    </source>
</evidence>
<dbReference type="InterPro" id="IPR048535">
    <property type="entry name" value="RRN6_beta-prop"/>
</dbReference>
<dbReference type="Pfam" id="PF20640">
    <property type="entry name" value="Rrn6_HB"/>
    <property type="match status" value="1"/>
</dbReference>
<feature type="domain" description="RRN6 K-rich C-terminal" evidence="3">
    <location>
        <begin position="748"/>
        <end position="833"/>
    </location>
</feature>
<dbReference type="Proteomes" id="UP000094236">
    <property type="component" value="Unassembled WGS sequence"/>
</dbReference>
<feature type="compositionally biased region" description="Basic residues" evidence="1">
    <location>
        <begin position="818"/>
        <end position="834"/>
    </location>
</feature>
<dbReference type="PANTHER" id="PTHR28221">
    <property type="entry name" value="RNA POLYMERASE I-SPECIFIC TRANSCRIPTION INITIATION FACTOR RRN6"/>
    <property type="match status" value="1"/>
</dbReference>
<organism evidence="5 6">
    <name type="scientific">Pachysolen tannophilus NRRL Y-2460</name>
    <dbReference type="NCBI Taxonomy" id="669874"/>
    <lineage>
        <taxon>Eukaryota</taxon>
        <taxon>Fungi</taxon>
        <taxon>Dikarya</taxon>
        <taxon>Ascomycota</taxon>
        <taxon>Saccharomycotina</taxon>
        <taxon>Pichiomycetes</taxon>
        <taxon>Pachysolenaceae</taxon>
        <taxon>Pachysolen</taxon>
    </lineage>
</organism>
<evidence type="ECO:0000313" key="5">
    <source>
        <dbReference type="EMBL" id="ODV93917.1"/>
    </source>
</evidence>
<evidence type="ECO:0000259" key="3">
    <source>
        <dbReference type="Pfam" id="PF20639"/>
    </source>
</evidence>
<accession>A0A1E4TQ92</accession>
<dbReference type="GO" id="GO:0001179">
    <property type="term" value="F:RNA polymerase I general transcription initiation factor binding"/>
    <property type="evidence" value="ECO:0007669"/>
    <property type="project" value="TreeGrafter"/>
</dbReference>
<feature type="compositionally biased region" description="Polar residues" evidence="1">
    <location>
        <begin position="791"/>
        <end position="808"/>
    </location>
</feature>
<feature type="compositionally biased region" description="Acidic residues" evidence="1">
    <location>
        <begin position="560"/>
        <end position="575"/>
    </location>
</feature>
<proteinExistence type="predicted"/>
<evidence type="ECO:0000259" key="4">
    <source>
        <dbReference type="Pfam" id="PF20640"/>
    </source>
</evidence>
<dbReference type="OrthoDB" id="4090074at2759"/>
<feature type="domain" description="RRN6 helical bundle" evidence="4">
    <location>
        <begin position="557"/>
        <end position="674"/>
    </location>
</feature>
<dbReference type="Pfam" id="PF10214">
    <property type="entry name" value="Rrn6_beta-prop"/>
    <property type="match status" value="1"/>
</dbReference>
<feature type="region of interest" description="Disordered" evidence="1">
    <location>
        <begin position="552"/>
        <end position="579"/>
    </location>
</feature>
<feature type="region of interest" description="Disordered" evidence="1">
    <location>
        <begin position="791"/>
        <end position="834"/>
    </location>
</feature>
<dbReference type="Pfam" id="PF20639">
    <property type="entry name" value="Rrn6_K-rich"/>
    <property type="match status" value="1"/>
</dbReference>
<keyword evidence="6" id="KW-1185">Reference proteome</keyword>
<dbReference type="InterPro" id="IPR048536">
    <property type="entry name" value="Rrn6_K-rich"/>
</dbReference>
<dbReference type="GO" id="GO:0070860">
    <property type="term" value="C:RNA polymerase I core factor complex"/>
    <property type="evidence" value="ECO:0007669"/>
    <property type="project" value="TreeGrafter"/>
</dbReference>
<evidence type="ECO:0000259" key="2">
    <source>
        <dbReference type="Pfam" id="PF10214"/>
    </source>
</evidence>
<dbReference type="InterPro" id="IPR048537">
    <property type="entry name" value="RRN6_HB"/>
</dbReference>
<name>A0A1E4TQ92_PACTA</name>
<evidence type="ECO:0000256" key="1">
    <source>
        <dbReference type="SAM" id="MobiDB-lite"/>
    </source>
</evidence>
<dbReference type="GO" id="GO:0001163">
    <property type="term" value="F:RNA polymerase I transcription regulatory region sequence-specific DNA binding"/>
    <property type="evidence" value="ECO:0007669"/>
    <property type="project" value="TreeGrafter"/>
</dbReference>
<dbReference type="PANTHER" id="PTHR28221:SF2">
    <property type="entry name" value="RNA POLYMERASE I-SPECIFIC TRANSCRIPTION INITIATION FACTOR RRN6"/>
    <property type="match status" value="1"/>
</dbReference>
<dbReference type="AlphaFoldDB" id="A0A1E4TQ92"/>
<dbReference type="InterPro" id="IPR019350">
    <property type="entry name" value="RNA_pol_I-sp_TIF_RRN6-like"/>
</dbReference>
<reference evidence="6" key="1">
    <citation type="submission" date="2016-05" db="EMBL/GenBank/DDBJ databases">
        <title>Comparative genomics of biotechnologically important yeasts.</title>
        <authorList>
            <consortium name="DOE Joint Genome Institute"/>
            <person name="Riley R."/>
            <person name="Haridas S."/>
            <person name="Wolfe K.H."/>
            <person name="Lopes M.R."/>
            <person name="Hittinger C.T."/>
            <person name="Goker M."/>
            <person name="Salamov A."/>
            <person name="Wisecaver J."/>
            <person name="Long T.M."/>
            <person name="Aerts A.L."/>
            <person name="Barry K."/>
            <person name="Choi C."/>
            <person name="Clum A."/>
            <person name="Coughlan A.Y."/>
            <person name="Deshpande S."/>
            <person name="Douglass A.P."/>
            <person name="Hanson S.J."/>
            <person name="Klenk H.-P."/>
            <person name="Labutti K."/>
            <person name="Lapidus A."/>
            <person name="Lindquist E."/>
            <person name="Lipzen A."/>
            <person name="Meier-Kolthoff J.P."/>
            <person name="Ohm R.A."/>
            <person name="Otillar R.P."/>
            <person name="Pangilinan J."/>
            <person name="Peng Y."/>
            <person name="Rokas A."/>
            <person name="Rosa C.A."/>
            <person name="Scheuner C."/>
            <person name="Sibirny A.A."/>
            <person name="Slot J.C."/>
            <person name="Stielow J.B."/>
            <person name="Sun H."/>
            <person name="Kurtzman C.P."/>
            <person name="Blackwell M."/>
            <person name="Grigoriev I.V."/>
            <person name="Jeffries T.W."/>
        </authorList>
    </citation>
    <scope>NUCLEOTIDE SEQUENCE [LARGE SCALE GENOMIC DNA]</scope>
    <source>
        <strain evidence="6">NRRL Y-2460</strain>
    </source>
</reference>
<feature type="domain" description="RRN6 beta-propeller" evidence="2">
    <location>
        <begin position="112"/>
        <end position="428"/>
    </location>
</feature>
<protein>
    <recommendedName>
        <fullName evidence="7">RNA polymerase I-specific transcription initiation factor RRN6</fullName>
    </recommendedName>
</protein>
<dbReference type="STRING" id="669874.A0A1E4TQ92"/>
<evidence type="ECO:0008006" key="7">
    <source>
        <dbReference type="Google" id="ProtNLM"/>
    </source>
</evidence>
<gene>
    <name evidence="5" type="ORF">PACTADRAFT_4814</name>
</gene>
<dbReference type="GO" id="GO:0042790">
    <property type="term" value="P:nucleolar large rRNA transcription by RNA polymerase I"/>
    <property type="evidence" value="ECO:0007669"/>
    <property type="project" value="TreeGrafter"/>
</dbReference>